<reference evidence="1" key="1">
    <citation type="journal article" date="2019" name="PeerJ">
        <title>Genes of the pig, Sus scrofa, reconstructed with EvidentialGene.</title>
        <authorList>
            <person name="Gilbert D.G."/>
        </authorList>
    </citation>
    <scope>NUCLEOTIDE SEQUENCE</scope>
</reference>
<sequence>MQYSFISCSHHTVQFIPRTYLFCNWKFVPFDSFTHFALPSPPRPGNHQFVLCIYELVVLFVVSEVIQYSSVFVQLIFLSIMPSSSIHVVTNGKTSFRG</sequence>
<dbReference type="AlphaFoldDB" id="A0A480FPU4"/>
<dbReference type="EMBL" id="DQIR01046165">
    <property type="protein sequence ID" value="HDA01641.1"/>
    <property type="molecule type" value="Transcribed_RNA"/>
</dbReference>
<accession>A0A480FPU4</accession>
<proteinExistence type="predicted"/>
<name>A0A480FPU4_PIG</name>
<dbReference type="EMBL" id="DQIR01046503">
    <property type="protein sequence ID" value="HDA01979.1"/>
    <property type="molecule type" value="Transcribed_RNA"/>
</dbReference>
<protein>
    <submittedName>
        <fullName evidence="1">Uncharacterized protein</fullName>
    </submittedName>
</protein>
<evidence type="ECO:0000313" key="1">
    <source>
        <dbReference type="EMBL" id="HDA01979.1"/>
    </source>
</evidence>
<organism evidence="1">
    <name type="scientific">Sus scrofa</name>
    <name type="common">Pig</name>
    <dbReference type="NCBI Taxonomy" id="9823"/>
    <lineage>
        <taxon>Eukaryota</taxon>
        <taxon>Metazoa</taxon>
        <taxon>Chordata</taxon>
        <taxon>Craniata</taxon>
        <taxon>Vertebrata</taxon>
        <taxon>Euteleostomi</taxon>
        <taxon>Mammalia</taxon>
        <taxon>Eutheria</taxon>
        <taxon>Laurasiatheria</taxon>
        <taxon>Artiodactyla</taxon>
        <taxon>Suina</taxon>
        <taxon>Suidae</taxon>
        <taxon>Sus</taxon>
    </lineage>
</organism>